<accession>A0ACC1CKI6</accession>
<evidence type="ECO:0000313" key="2">
    <source>
        <dbReference type="Proteomes" id="UP000824533"/>
    </source>
</evidence>
<comment type="caution">
    <text evidence="1">The sequence shown here is derived from an EMBL/GenBank/DDBJ whole genome shotgun (WGS) entry which is preliminary data.</text>
</comment>
<protein>
    <submittedName>
        <fullName evidence="1">Uncharacterized protein</fullName>
    </submittedName>
</protein>
<gene>
    <name evidence="1" type="ORF">K1T71_012714</name>
</gene>
<keyword evidence="2" id="KW-1185">Reference proteome</keyword>
<name>A0ACC1CKI6_9NEOP</name>
<reference evidence="1 2" key="1">
    <citation type="journal article" date="2021" name="Front. Genet.">
        <title>Chromosome-Level Genome Assembly Reveals Significant Gene Expansion in the Toll and IMD Signaling Pathways of Dendrolimus kikuchii.</title>
        <authorList>
            <person name="Zhou J."/>
            <person name="Wu P."/>
            <person name="Xiong Z."/>
            <person name="Liu N."/>
            <person name="Zhao N."/>
            <person name="Ji M."/>
            <person name="Qiu Y."/>
            <person name="Yang B."/>
        </authorList>
    </citation>
    <scope>NUCLEOTIDE SEQUENCE [LARGE SCALE GENOMIC DNA]</scope>
    <source>
        <strain evidence="1">Ann1</strain>
    </source>
</reference>
<proteinExistence type="predicted"/>
<evidence type="ECO:0000313" key="1">
    <source>
        <dbReference type="EMBL" id="KAJ0171951.1"/>
    </source>
</evidence>
<organism evidence="1 2">
    <name type="scientific">Dendrolimus kikuchii</name>
    <dbReference type="NCBI Taxonomy" id="765133"/>
    <lineage>
        <taxon>Eukaryota</taxon>
        <taxon>Metazoa</taxon>
        <taxon>Ecdysozoa</taxon>
        <taxon>Arthropoda</taxon>
        <taxon>Hexapoda</taxon>
        <taxon>Insecta</taxon>
        <taxon>Pterygota</taxon>
        <taxon>Neoptera</taxon>
        <taxon>Endopterygota</taxon>
        <taxon>Lepidoptera</taxon>
        <taxon>Glossata</taxon>
        <taxon>Ditrysia</taxon>
        <taxon>Bombycoidea</taxon>
        <taxon>Lasiocampidae</taxon>
        <taxon>Dendrolimus</taxon>
    </lineage>
</organism>
<dbReference type="Proteomes" id="UP000824533">
    <property type="component" value="Linkage Group LG23"/>
</dbReference>
<sequence length="93" mass="11042">MSKTTRQSNPRLNFVYIKIICQSHQIFIDYWIVSSYIWIADAELTSRRKNKYVTQPVSCDRLNKLKQKQCSKIEHGLKSYHLLKSDDSEMSRT</sequence>
<dbReference type="EMBL" id="CM034409">
    <property type="protein sequence ID" value="KAJ0171951.1"/>
    <property type="molecule type" value="Genomic_DNA"/>
</dbReference>